<dbReference type="PRINTS" id="PR00507">
    <property type="entry name" value="N12N6MTFRASE"/>
</dbReference>
<protein>
    <submittedName>
        <fullName evidence="5">N-6 DNA methylase</fullName>
    </submittedName>
</protein>
<dbReference type="InterPro" id="IPR050953">
    <property type="entry name" value="N4_N6_ade-DNA_methylase"/>
</dbReference>
<evidence type="ECO:0000313" key="5">
    <source>
        <dbReference type="EMBL" id="NLV13213.1"/>
    </source>
</evidence>
<dbReference type="InterPro" id="IPR003356">
    <property type="entry name" value="DNA_methylase_A-5"/>
</dbReference>
<dbReference type="AlphaFoldDB" id="A0A847UBP3"/>
<comment type="caution">
    <text evidence="5">The sequence shown here is derived from an EMBL/GenBank/DDBJ whole genome shotgun (WGS) entry which is preliminary data.</text>
</comment>
<dbReference type="RefSeq" id="WP_170096759.1">
    <property type="nucleotide sequence ID" value="NZ_WOWA01000004.1"/>
</dbReference>
<proteinExistence type="predicted"/>
<evidence type="ECO:0000256" key="1">
    <source>
        <dbReference type="ARBA" id="ARBA00022603"/>
    </source>
</evidence>
<dbReference type="InterPro" id="IPR029063">
    <property type="entry name" value="SAM-dependent_MTases_sf"/>
</dbReference>
<dbReference type="SUPFAM" id="SSF53335">
    <property type="entry name" value="S-adenosyl-L-methionine-dependent methyltransferases"/>
    <property type="match status" value="1"/>
</dbReference>
<organism evidence="5 6">
    <name type="scientific">Haloarcula argentinensis</name>
    <dbReference type="NCBI Taxonomy" id="43776"/>
    <lineage>
        <taxon>Archaea</taxon>
        <taxon>Methanobacteriati</taxon>
        <taxon>Methanobacteriota</taxon>
        <taxon>Stenosarchaea group</taxon>
        <taxon>Halobacteria</taxon>
        <taxon>Halobacteriales</taxon>
        <taxon>Haloarculaceae</taxon>
        <taxon>Haloarcula</taxon>
    </lineage>
</organism>
<dbReference type="Proteomes" id="UP000641625">
    <property type="component" value="Unassembled WGS sequence"/>
</dbReference>
<dbReference type="Gene3D" id="3.40.50.150">
    <property type="entry name" value="Vaccinia Virus protein VP39"/>
    <property type="match status" value="1"/>
</dbReference>
<gene>
    <name evidence="5" type="ORF">GOC77_08000</name>
</gene>
<dbReference type="CDD" id="cd02440">
    <property type="entry name" value="AdoMet_MTases"/>
    <property type="match status" value="1"/>
</dbReference>
<dbReference type="Pfam" id="PF02384">
    <property type="entry name" value="N6_Mtase"/>
    <property type="match status" value="1"/>
</dbReference>
<evidence type="ECO:0000256" key="2">
    <source>
        <dbReference type="ARBA" id="ARBA00022679"/>
    </source>
</evidence>
<name>A0A847UBP3_HALAR</name>
<dbReference type="GO" id="GO:0032259">
    <property type="term" value="P:methylation"/>
    <property type="evidence" value="ECO:0007669"/>
    <property type="project" value="UniProtKB-KW"/>
</dbReference>
<keyword evidence="3" id="KW-0949">S-adenosyl-L-methionine</keyword>
<dbReference type="GO" id="GO:0008170">
    <property type="term" value="F:N-methyltransferase activity"/>
    <property type="evidence" value="ECO:0007669"/>
    <property type="project" value="InterPro"/>
</dbReference>
<keyword evidence="2" id="KW-0808">Transferase</keyword>
<evidence type="ECO:0000256" key="3">
    <source>
        <dbReference type="ARBA" id="ARBA00022691"/>
    </source>
</evidence>
<reference evidence="5" key="1">
    <citation type="submission" date="2019-12" db="EMBL/GenBank/DDBJ databases">
        <title>Whole genome sequencing of Haloarcula argentinensis strain pws5.</title>
        <authorList>
            <person name="Verma D.K."/>
            <person name="Gopal K."/>
            <person name="Prasad E.S."/>
        </authorList>
    </citation>
    <scope>NUCLEOTIDE SEQUENCE</scope>
    <source>
        <strain evidence="5">Pws5</strain>
    </source>
</reference>
<dbReference type="GO" id="GO:0003677">
    <property type="term" value="F:DNA binding"/>
    <property type="evidence" value="ECO:0007669"/>
    <property type="project" value="InterPro"/>
</dbReference>
<accession>A0A847UBP3</accession>
<dbReference type="PANTHER" id="PTHR33841:SF5">
    <property type="entry name" value="DNA METHYLASE (MODIFICATION METHYLASE) (METHYLTRANSFERASE)-RELATED"/>
    <property type="match status" value="1"/>
</dbReference>
<sequence length="850" mass="96670">MPTRQLPNLDVHLISEDVETVDGVCSTGITDEGLQIQLEDQVLQLFYPVDPHREPIESEGASRVLFATGRGYVELGDTGILQYKFLDSTDYSTLLKQIISGEAEHRELDVAEALDLLTEEGYLPAYTSKTLGELMVGWAVSGRDDTVLDVATGSGSLLQQASEHTDGSKLVGIEIQPLVAELARNRLNDVEVAEIINQDFFDWRVPGQQELSGASQDNEAFETFDAVVGDPPMGRLFHLDTEARERIQEWAPGRGKSASPAFVTKAVSHLKKGGKGAFLLPKSALKDGLLEKLTETCGIHRIVELPVGSLNDTHSVELVLLTLIKEDRPRDVRDTGIAKFNQVELPENARGLFEQPLDQILQNRYNPYNAEIVRASHEDLEGRNVMRILSNPSIYDIITSDGFTRFGDISGVQAGSGLSTGNNDFFYFSEEERERSGIDEQFFRPVIKNPSDEVRTITSEDIDLYLLDLEPYAKELESQGVETTEDNVIEELRKDGHSELAEYIEEEPGRYNRDSPKYEVDYRGVFENPDLVISKFFDNPRCYNVQVDDALFDTTIIGIQTENREIRHSLSRLLNTPLYKEFFQTYADSIDLDWYRLNITSLRDIPIIKGALNQDLFDRMDPFFPPDDDNDLVRLNQLLIESCERDDERQAIRRYLASRDDYAWSWLMTLPEFEEFQELLESNKEEAREFVVNRFDQELLDQARNTFENIEFFEERRALLNDLLMEFEEGHYRGFLAGIVLQFEGVLADLVEEAGGEIIEEDHETKFKMPGKGRSQTKNLGSLISHFFDGVFSTFLDETVRQRRNQIAHGDVIENSRELSIHFFISFYALCNASLNEYVRLAEQDQPAAA</sequence>
<feature type="domain" description="DNA methylase adenine-specific" evidence="4">
    <location>
        <begin position="126"/>
        <end position="328"/>
    </location>
</feature>
<keyword evidence="1 5" id="KW-0489">Methyltransferase</keyword>
<dbReference type="EMBL" id="WOWA01000004">
    <property type="protein sequence ID" value="NLV13213.1"/>
    <property type="molecule type" value="Genomic_DNA"/>
</dbReference>
<evidence type="ECO:0000313" key="6">
    <source>
        <dbReference type="Proteomes" id="UP000641625"/>
    </source>
</evidence>
<dbReference type="PANTHER" id="PTHR33841">
    <property type="entry name" value="DNA METHYLTRANSFERASE YEEA-RELATED"/>
    <property type="match status" value="1"/>
</dbReference>
<evidence type="ECO:0000259" key="4">
    <source>
        <dbReference type="Pfam" id="PF02384"/>
    </source>
</evidence>